<dbReference type="HOGENOM" id="CLU_035032_0_1_9"/>
<evidence type="ECO:0000256" key="8">
    <source>
        <dbReference type="RuleBase" id="RU003923"/>
    </source>
</evidence>
<feature type="domain" description="Type II secretion system protein GspF" evidence="10">
    <location>
        <begin position="75"/>
        <end position="198"/>
    </location>
</feature>
<keyword evidence="6 9" id="KW-1133">Transmembrane helix</keyword>
<dbReference type="GO" id="GO:0005886">
    <property type="term" value="C:plasma membrane"/>
    <property type="evidence" value="ECO:0007669"/>
    <property type="project" value="UniProtKB-SubCell"/>
</dbReference>
<dbReference type="GO" id="GO:0009306">
    <property type="term" value="P:protein secretion"/>
    <property type="evidence" value="ECO:0007669"/>
    <property type="project" value="InterPro"/>
</dbReference>
<dbReference type="EMBL" id="CP003344">
    <property type="protein sequence ID" value="AGA69874.1"/>
    <property type="molecule type" value="Genomic_DNA"/>
</dbReference>
<protein>
    <submittedName>
        <fullName evidence="11">Type II secretory pathway, component PulF</fullName>
    </submittedName>
</protein>
<dbReference type="KEGG" id="ddl:Desdi_2450"/>
<dbReference type="PANTHER" id="PTHR30012:SF0">
    <property type="entry name" value="TYPE II SECRETION SYSTEM PROTEIN F-RELATED"/>
    <property type="match status" value="1"/>
</dbReference>
<dbReference type="PANTHER" id="PTHR30012">
    <property type="entry name" value="GENERAL SECRETION PATHWAY PROTEIN"/>
    <property type="match status" value="1"/>
</dbReference>
<dbReference type="eggNOG" id="COG1459">
    <property type="taxonomic scope" value="Bacteria"/>
</dbReference>
<comment type="subcellular location">
    <subcellularLocation>
        <location evidence="1 8">Cell membrane</location>
        <topology evidence="1 8">Multi-pass membrane protein</topology>
    </subcellularLocation>
</comment>
<proteinExistence type="inferred from homology"/>
<dbReference type="Pfam" id="PF00482">
    <property type="entry name" value="T2SSF"/>
    <property type="match status" value="2"/>
</dbReference>
<dbReference type="RefSeq" id="WP_015262845.1">
    <property type="nucleotide sequence ID" value="NC_019903.1"/>
</dbReference>
<evidence type="ECO:0000313" key="11">
    <source>
        <dbReference type="EMBL" id="AGA69874.1"/>
    </source>
</evidence>
<keyword evidence="3 8" id="KW-0813">Transport</keyword>
<gene>
    <name evidence="11" type="ordered locus">Desdi_2450</name>
</gene>
<reference evidence="12" key="1">
    <citation type="submission" date="2012-02" db="EMBL/GenBank/DDBJ databases">
        <title>Complete sequence of Desulfitobacterium dichloroeliminans LMG P-21439.</title>
        <authorList>
            <person name="Lucas S."/>
            <person name="Han J."/>
            <person name="Lapidus A."/>
            <person name="Cheng J.-F."/>
            <person name="Goodwin L."/>
            <person name="Pitluck S."/>
            <person name="Peters L."/>
            <person name="Ovchinnikova G."/>
            <person name="Teshima H."/>
            <person name="Detter J.C."/>
            <person name="Han C."/>
            <person name="Tapia R."/>
            <person name="Land M."/>
            <person name="Hauser L."/>
            <person name="Kyrpides N."/>
            <person name="Ivanova N."/>
            <person name="Pagani I."/>
            <person name="Kruse T."/>
            <person name="de Vos W.M."/>
            <person name="Boon N."/>
            <person name="Smidt H."/>
            <person name="Woyke T."/>
        </authorList>
    </citation>
    <scope>NUCLEOTIDE SEQUENCE [LARGE SCALE GENOMIC DNA]</scope>
    <source>
        <strain evidence="12">LMG P-21439 / DCA1</strain>
    </source>
</reference>
<evidence type="ECO:0000313" key="12">
    <source>
        <dbReference type="Proteomes" id="UP000010797"/>
    </source>
</evidence>
<evidence type="ECO:0000259" key="10">
    <source>
        <dbReference type="Pfam" id="PF00482"/>
    </source>
</evidence>
<comment type="similarity">
    <text evidence="2 8">Belongs to the GSP F family.</text>
</comment>
<dbReference type="InterPro" id="IPR042094">
    <property type="entry name" value="T2SS_GspF_sf"/>
</dbReference>
<dbReference type="Proteomes" id="UP000010797">
    <property type="component" value="Chromosome"/>
</dbReference>
<keyword evidence="7 9" id="KW-0472">Membrane</keyword>
<feature type="transmembrane region" description="Helical" evidence="9">
    <location>
        <begin position="217"/>
        <end position="243"/>
    </location>
</feature>
<feature type="transmembrane region" description="Helical" evidence="9">
    <location>
        <begin position="174"/>
        <end position="197"/>
    </location>
</feature>
<feature type="transmembrane region" description="Helical" evidence="9">
    <location>
        <begin position="380"/>
        <end position="401"/>
    </location>
</feature>
<dbReference type="PROSITE" id="PS00874">
    <property type="entry name" value="T2SP_F"/>
    <property type="match status" value="1"/>
</dbReference>
<dbReference type="InterPro" id="IPR001992">
    <property type="entry name" value="T2SS_GspF/T4SS_PilC_CS"/>
</dbReference>
<evidence type="ECO:0000256" key="4">
    <source>
        <dbReference type="ARBA" id="ARBA00022475"/>
    </source>
</evidence>
<name>L0F7Q8_DESDL</name>
<evidence type="ECO:0000256" key="7">
    <source>
        <dbReference type="ARBA" id="ARBA00023136"/>
    </source>
</evidence>
<dbReference type="InterPro" id="IPR018076">
    <property type="entry name" value="T2SS_GspF_dom"/>
</dbReference>
<dbReference type="AlphaFoldDB" id="L0F7Q8"/>
<dbReference type="PRINTS" id="PR00812">
    <property type="entry name" value="BCTERIALGSPF"/>
</dbReference>
<keyword evidence="4" id="KW-1003">Cell membrane</keyword>
<dbReference type="STRING" id="871963.Desdi_2450"/>
<evidence type="ECO:0000256" key="9">
    <source>
        <dbReference type="SAM" id="Phobius"/>
    </source>
</evidence>
<dbReference type="Gene3D" id="1.20.81.30">
    <property type="entry name" value="Type II secretion system (T2SS), domain F"/>
    <property type="match status" value="2"/>
</dbReference>
<dbReference type="InterPro" id="IPR003004">
    <property type="entry name" value="GspF/PilC"/>
</dbReference>
<organism evidence="11 12">
    <name type="scientific">Desulfitobacterium dichloroeliminans (strain LMG P-21439 / DCA1)</name>
    <dbReference type="NCBI Taxonomy" id="871963"/>
    <lineage>
        <taxon>Bacteria</taxon>
        <taxon>Bacillati</taxon>
        <taxon>Bacillota</taxon>
        <taxon>Clostridia</taxon>
        <taxon>Eubacteriales</taxon>
        <taxon>Desulfitobacteriaceae</taxon>
        <taxon>Desulfitobacterium</taxon>
    </lineage>
</organism>
<dbReference type="OrthoDB" id="9805682at2"/>
<evidence type="ECO:0000256" key="5">
    <source>
        <dbReference type="ARBA" id="ARBA00022692"/>
    </source>
</evidence>
<evidence type="ECO:0000256" key="1">
    <source>
        <dbReference type="ARBA" id="ARBA00004651"/>
    </source>
</evidence>
<keyword evidence="12" id="KW-1185">Reference proteome</keyword>
<accession>L0F7Q8</accession>
<evidence type="ECO:0000256" key="6">
    <source>
        <dbReference type="ARBA" id="ARBA00022989"/>
    </source>
</evidence>
<evidence type="ECO:0000256" key="3">
    <source>
        <dbReference type="ARBA" id="ARBA00022448"/>
    </source>
</evidence>
<sequence>MRNYSFSWKALDQEGNTFEGIWDVKHDTEVRKRLYAKGYYPLAIVPRGRKLTLLMGYLNYLNVKSDKLRIWASITHRLALLLQAGIPLLLAIDILAKQHKTSRINRYGWDQVIEQLEAGAEFSDALEVMALPPTPYIKAMVQAGERAGKMPEALGTLSGELMEEHKYRSKLRGILAYPLLLLILTLGIIYTLSLMVLPVYERIFLSMGAELPMLTQIIFRVSHSLPALILLIGLGGILSFIVLRIRNQDYWQEKFRDKLCYIPLFGKVYQLNDHLKFSQVLGTLLEAGVPLLEALRLTRDTVQTFSMKNLVLELEEAARMGRRLAPVLLHTGGFPKDAAQMIEVGEESGQLSPMLHHLSKLFRMELEDQMNRVPNLIGPLLVMVLAGIIGLVAVGVLLPIFDLGTHIQ</sequence>
<keyword evidence="5 8" id="KW-0812">Transmembrane</keyword>
<feature type="domain" description="Type II secretion system protein GspF" evidence="10">
    <location>
        <begin position="277"/>
        <end position="399"/>
    </location>
</feature>
<evidence type="ECO:0000256" key="2">
    <source>
        <dbReference type="ARBA" id="ARBA00005745"/>
    </source>
</evidence>